<evidence type="ECO:0000256" key="10">
    <source>
        <dbReference type="ARBA" id="ARBA00023204"/>
    </source>
</evidence>
<dbReference type="CDD" id="cd17992">
    <property type="entry name" value="DEXHc_RecG"/>
    <property type="match status" value="1"/>
</dbReference>
<dbReference type="PROSITE" id="PS51192">
    <property type="entry name" value="HELICASE_ATP_BIND_1"/>
    <property type="match status" value="1"/>
</dbReference>
<dbReference type="EMBL" id="JAENIJ010000004">
    <property type="protein sequence ID" value="MBK1881592.1"/>
    <property type="molecule type" value="Genomic_DNA"/>
</dbReference>
<comment type="caution">
    <text evidence="18">The sequence shown here is derived from an EMBL/GenBank/DDBJ whole genome shotgun (WGS) entry which is preliminary data.</text>
</comment>
<evidence type="ECO:0000313" key="18">
    <source>
        <dbReference type="EMBL" id="MBK1881592.1"/>
    </source>
</evidence>
<evidence type="ECO:0000256" key="7">
    <source>
        <dbReference type="ARBA" id="ARBA00022840"/>
    </source>
</evidence>
<evidence type="ECO:0000256" key="8">
    <source>
        <dbReference type="ARBA" id="ARBA00023125"/>
    </source>
</evidence>
<dbReference type="Pfam" id="PF00271">
    <property type="entry name" value="Helicase_C"/>
    <property type="match status" value="1"/>
</dbReference>
<dbReference type="Gene3D" id="3.40.50.300">
    <property type="entry name" value="P-loop containing nucleotide triphosphate hydrolases"/>
    <property type="match status" value="2"/>
</dbReference>
<evidence type="ECO:0000259" key="16">
    <source>
        <dbReference type="PROSITE" id="PS51192"/>
    </source>
</evidence>
<evidence type="ECO:0000256" key="3">
    <source>
        <dbReference type="ARBA" id="ARBA00022741"/>
    </source>
</evidence>
<evidence type="ECO:0000256" key="12">
    <source>
        <dbReference type="ARBA" id="ARBA00034617"/>
    </source>
</evidence>
<comment type="function">
    <text evidence="15">Plays a critical role in recombination and DNA repair. Helps process Holliday junction intermediates to mature products by catalyzing branch migration. Has replication fork regression activity, unwinds stalled or blocked replication forks to make a HJ that can be resolved. Has a DNA unwinding activity characteristic of a DNA helicase with 3'-5' polarity.</text>
</comment>
<dbReference type="InterPro" id="IPR047112">
    <property type="entry name" value="RecG/Mfd"/>
</dbReference>
<dbReference type="PANTHER" id="PTHR47964">
    <property type="entry name" value="ATP-DEPENDENT DNA HELICASE HOMOLOG RECG, CHLOROPLASTIC"/>
    <property type="match status" value="1"/>
</dbReference>
<feature type="domain" description="Helicase ATP-binding" evidence="16">
    <location>
        <begin position="279"/>
        <end position="435"/>
    </location>
</feature>
<evidence type="ECO:0000313" key="19">
    <source>
        <dbReference type="Proteomes" id="UP000603141"/>
    </source>
</evidence>
<keyword evidence="8" id="KW-0238">DNA-binding</keyword>
<evidence type="ECO:0000256" key="9">
    <source>
        <dbReference type="ARBA" id="ARBA00023172"/>
    </source>
</evidence>
<dbReference type="InterPro" id="IPR033454">
    <property type="entry name" value="RecG_wedge"/>
</dbReference>
<comment type="catalytic activity">
    <reaction evidence="12 15">
        <text>Couples ATP hydrolysis with the unwinding of duplex DNA by translocating in the 3'-5' direction.</text>
        <dbReference type="EC" id="5.6.2.4"/>
    </reaction>
</comment>
<evidence type="ECO:0000256" key="13">
    <source>
        <dbReference type="ARBA" id="ARBA00034808"/>
    </source>
</evidence>
<evidence type="ECO:0000256" key="4">
    <source>
        <dbReference type="ARBA" id="ARBA00022763"/>
    </source>
</evidence>
<keyword evidence="5 15" id="KW-0378">Hydrolase</keyword>
<evidence type="ECO:0000256" key="14">
    <source>
        <dbReference type="ARBA" id="ARBA00048988"/>
    </source>
</evidence>
<keyword evidence="10 15" id="KW-0234">DNA repair</keyword>
<dbReference type="GO" id="GO:0003677">
    <property type="term" value="F:DNA binding"/>
    <property type="evidence" value="ECO:0007669"/>
    <property type="project" value="UniProtKB-KW"/>
</dbReference>
<dbReference type="InterPro" id="IPR027417">
    <property type="entry name" value="P-loop_NTPase"/>
</dbReference>
<protein>
    <recommendedName>
        <fullName evidence="2 15">ATP-dependent DNA helicase RecG</fullName>
        <ecNumber evidence="13 15">5.6.2.4</ecNumber>
    </recommendedName>
</protein>
<dbReference type="AlphaFoldDB" id="A0A934S8F0"/>
<keyword evidence="3 15" id="KW-0547">Nucleotide-binding</keyword>
<dbReference type="Pfam" id="PF17191">
    <property type="entry name" value="RecG_wedge"/>
    <property type="match status" value="1"/>
</dbReference>
<dbReference type="NCBIfam" id="NF008168">
    <property type="entry name" value="PRK10917.2-2"/>
    <property type="match status" value="1"/>
</dbReference>
<dbReference type="SUPFAM" id="SSF50249">
    <property type="entry name" value="Nucleic acid-binding proteins"/>
    <property type="match status" value="1"/>
</dbReference>
<keyword evidence="11" id="KW-0413">Isomerase</keyword>
<dbReference type="GO" id="GO:0005524">
    <property type="term" value="F:ATP binding"/>
    <property type="evidence" value="ECO:0007669"/>
    <property type="project" value="UniProtKB-KW"/>
</dbReference>
<dbReference type="NCBIfam" id="NF008165">
    <property type="entry name" value="PRK10917.1-3"/>
    <property type="match status" value="1"/>
</dbReference>
<dbReference type="InterPro" id="IPR014001">
    <property type="entry name" value="Helicase_ATP-bd"/>
</dbReference>
<dbReference type="GO" id="GO:0016787">
    <property type="term" value="F:hydrolase activity"/>
    <property type="evidence" value="ECO:0007669"/>
    <property type="project" value="UniProtKB-KW"/>
</dbReference>
<dbReference type="Proteomes" id="UP000603141">
    <property type="component" value="Unassembled WGS sequence"/>
</dbReference>
<keyword evidence="4 15" id="KW-0227">DNA damage</keyword>
<dbReference type="InterPro" id="IPR012340">
    <property type="entry name" value="NA-bd_OB-fold"/>
</dbReference>
<dbReference type="PANTHER" id="PTHR47964:SF1">
    <property type="entry name" value="ATP-DEPENDENT DNA HELICASE HOMOLOG RECG, CHLOROPLASTIC"/>
    <property type="match status" value="1"/>
</dbReference>
<dbReference type="GO" id="GO:0043138">
    <property type="term" value="F:3'-5' DNA helicase activity"/>
    <property type="evidence" value="ECO:0007669"/>
    <property type="project" value="UniProtKB-EC"/>
</dbReference>
<dbReference type="InterPro" id="IPR011545">
    <property type="entry name" value="DEAD/DEAH_box_helicase_dom"/>
</dbReference>
<evidence type="ECO:0000256" key="11">
    <source>
        <dbReference type="ARBA" id="ARBA00023235"/>
    </source>
</evidence>
<dbReference type="Gene3D" id="2.40.50.140">
    <property type="entry name" value="Nucleic acid-binding proteins"/>
    <property type="match status" value="1"/>
</dbReference>
<dbReference type="PROSITE" id="PS51194">
    <property type="entry name" value="HELICASE_CTER"/>
    <property type="match status" value="1"/>
</dbReference>
<dbReference type="GO" id="GO:0006310">
    <property type="term" value="P:DNA recombination"/>
    <property type="evidence" value="ECO:0007669"/>
    <property type="project" value="UniProtKB-UniRule"/>
</dbReference>
<dbReference type="NCBIfam" id="TIGR00643">
    <property type="entry name" value="recG"/>
    <property type="match status" value="1"/>
</dbReference>
<dbReference type="EC" id="5.6.2.4" evidence="13 15"/>
<dbReference type="Pfam" id="PF19833">
    <property type="entry name" value="RecG_dom3_C"/>
    <property type="match status" value="1"/>
</dbReference>
<feature type="domain" description="Helicase C-terminal" evidence="17">
    <location>
        <begin position="457"/>
        <end position="613"/>
    </location>
</feature>
<dbReference type="InterPro" id="IPR045562">
    <property type="entry name" value="RecG_dom3_C"/>
</dbReference>
<keyword evidence="6 15" id="KW-0347">Helicase</keyword>
<proteinExistence type="inferred from homology"/>
<reference evidence="18" key="1">
    <citation type="submission" date="2021-01" db="EMBL/GenBank/DDBJ databases">
        <title>Modified the classification status of verrucomicrobia.</title>
        <authorList>
            <person name="Feng X."/>
        </authorList>
    </citation>
    <scope>NUCLEOTIDE SEQUENCE</scope>
    <source>
        <strain evidence="18">KCTC 22041</strain>
    </source>
</reference>
<dbReference type="InterPro" id="IPR004609">
    <property type="entry name" value="ATP-dep_DNA_helicase_RecG"/>
</dbReference>
<evidence type="ECO:0000256" key="1">
    <source>
        <dbReference type="ARBA" id="ARBA00007504"/>
    </source>
</evidence>
<evidence type="ECO:0000256" key="5">
    <source>
        <dbReference type="ARBA" id="ARBA00022801"/>
    </source>
</evidence>
<keyword evidence="7 15" id="KW-0067">ATP-binding</keyword>
<comment type="similarity">
    <text evidence="1 15">Belongs to the helicase family. RecG subfamily.</text>
</comment>
<dbReference type="GO" id="GO:0006281">
    <property type="term" value="P:DNA repair"/>
    <property type="evidence" value="ECO:0007669"/>
    <property type="project" value="UniProtKB-UniRule"/>
</dbReference>
<sequence>MISASDHLATLDFILPKEALALADSGFKQVSNLLFHIPKRYEDRRSFDAFPNQATAKPVCLRGKVVDSSLRRFGAGKRFYEAVVMNDLGGVFGSGKVTCRWFNMPFIQKLVAVGHDVILYGKIKESGGRLIVEHPEFEIIREDEDEDSIHLERIVPIYRNVSGISQRRLREVIYGCIRRVSLDELDQGAELGVGLQRSRAVQRVHFPENEALATEARRRLALEEFVELQLKVLWRKRHHSQVQGRVMGRKTTLLKQFHANLPFDLTAAQKRSIKEIAADMREPRPMNRLLQGDVGAGKTFVAMAAMLLAIESGCQAALMAPTQILAEQHYLTFKKWLEPLGVRISLNTSSRSEQTFMPLEGKAQILIGTHALFFGDAGMDDLGFVVIDEQHKFGVAQRSALINRGVAPDVLVMSATPIPRTLTMTVYGDLDVSLLDEKPAGRGKVITAMRVKPKQTDVTQFLKDQLHAGRQAYLVYPLVEESESLKVESAVEALGKWTKRLSGFEVGLIHGKLSPEEKESTMTRFRDGLIHVLVSTTVIEVGVDVPNATVMMIHHADRFGLAQIHQLRGRIGRGGHKGYCILLTDGKNPEGLEKLKILESTADGFAIAEADLKLRGPGDVLGTEQSGLSDLRFADFLGDTHLLLEARSIAARMLDEDPTLEGRHRDLQKLVIDGGEPGSVAI</sequence>
<dbReference type="Pfam" id="PF00270">
    <property type="entry name" value="DEAD"/>
    <property type="match status" value="1"/>
</dbReference>
<dbReference type="InterPro" id="IPR001650">
    <property type="entry name" value="Helicase_C-like"/>
</dbReference>
<name>A0A934S8F0_9BACT</name>
<dbReference type="CDD" id="cd04488">
    <property type="entry name" value="RecG_wedge_OBF"/>
    <property type="match status" value="1"/>
</dbReference>
<evidence type="ECO:0000256" key="2">
    <source>
        <dbReference type="ARBA" id="ARBA00017846"/>
    </source>
</evidence>
<evidence type="ECO:0000256" key="15">
    <source>
        <dbReference type="RuleBase" id="RU363016"/>
    </source>
</evidence>
<evidence type="ECO:0000259" key="17">
    <source>
        <dbReference type="PROSITE" id="PS51194"/>
    </source>
</evidence>
<keyword evidence="9 15" id="KW-0233">DNA recombination</keyword>
<dbReference type="RefSeq" id="WP_200267931.1">
    <property type="nucleotide sequence ID" value="NZ_JAENIJ010000004.1"/>
</dbReference>
<keyword evidence="19" id="KW-1185">Reference proteome</keyword>
<gene>
    <name evidence="18" type="primary">recG</name>
    <name evidence="18" type="ORF">JIN85_04150</name>
</gene>
<evidence type="ECO:0000256" key="6">
    <source>
        <dbReference type="ARBA" id="ARBA00022806"/>
    </source>
</evidence>
<accession>A0A934S8F0</accession>
<dbReference type="SMART" id="SM00487">
    <property type="entry name" value="DEXDc"/>
    <property type="match status" value="1"/>
</dbReference>
<dbReference type="SUPFAM" id="SSF52540">
    <property type="entry name" value="P-loop containing nucleoside triphosphate hydrolases"/>
    <property type="match status" value="2"/>
</dbReference>
<comment type="catalytic activity">
    <reaction evidence="14 15">
        <text>ATP + H2O = ADP + phosphate + H(+)</text>
        <dbReference type="Rhea" id="RHEA:13065"/>
        <dbReference type="ChEBI" id="CHEBI:15377"/>
        <dbReference type="ChEBI" id="CHEBI:15378"/>
        <dbReference type="ChEBI" id="CHEBI:30616"/>
        <dbReference type="ChEBI" id="CHEBI:43474"/>
        <dbReference type="ChEBI" id="CHEBI:456216"/>
        <dbReference type="EC" id="5.6.2.4"/>
    </reaction>
</comment>
<dbReference type="SMART" id="SM00490">
    <property type="entry name" value="HELICc"/>
    <property type="match status" value="1"/>
</dbReference>
<organism evidence="18 19">
    <name type="scientific">Luteolibacter pohnpeiensis</name>
    <dbReference type="NCBI Taxonomy" id="454153"/>
    <lineage>
        <taxon>Bacteria</taxon>
        <taxon>Pseudomonadati</taxon>
        <taxon>Verrucomicrobiota</taxon>
        <taxon>Verrucomicrobiia</taxon>
        <taxon>Verrucomicrobiales</taxon>
        <taxon>Verrucomicrobiaceae</taxon>
        <taxon>Luteolibacter</taxon>
    </lineage>
</organism>